<name>A0A921AXC3_9BACT</name>
<dbReference type="InterPro" id="IPR006498">
    <property type="entry name" value="Tail_tube"/>
</dbReference>
<dbReference type="EMBL" id="DYZA01000187">
    <property type="protein sequence ID" value="HJD97824.1"/>
    <property type="molecule type" value="Genomic_DNA"/>
</dbReference>
<evidence type="ECO:0000313" key="2">
    <source>
        <dbReference type="Proteomes" id="UP000698963"/>
    </source>
</evidence>
<proteinExistence type="predicted"/>
<dbReference type="RefSeq" id="WP_304122871.1">
    <property type="nucleotide sequence ID" value="NZ_DYZA01000187.1"/>
</dbReference>
<reference evidence="1" key="2">
    <citation type="submission" date="2021-09" db="EMBL/GenBank/DDBJ databases">
        <authorList>
            <person name="Gilroy R."/>
        </authorList>
    </citation>
    <scope>NUCLEOTIDE SEQUENCE</scope>
    <source>
        <strain evidence="1">ChiGjej2B2-19336</strain>
    </source>
</reference>
<dbReference type="Pfam" id="PF04985">
    <property type="entry name" value="Phage_tube"/>
    <property type="match status" value="1"/>
</dbReference>
<reference evidence="1" key="1">
    <citation type="journal article" date="2021" name="PeerJ">
        <title>Extensive microbial diversity within the chicken gut microbiome revealed by metagenomics and culture.</title>
        <authorList>
            <person name="Gilroy R."/>
            <person name="Ravi A."/>
            <person name="Getino M."/>
            <person name="Pursley I."/>
            <person name="Horton D.L."/>
            <person name="Alikhan N.F."/>
            <person name="Baker D."/>
            <person name="Gharbi K."/>
            <person name="Hall N."/>
            <person name="Watson M."/>
            <person name="Adriaenssens E.M."/>
            <person name="Foster-Nyarko E."/>
            <person name="Jarju S."/>
            <person name="Secka A."/>
            <person name="Antonio M."/>
            <person name="Oren A."/>
            <person name="Chaudhuri R.R."/>
            <person name="La Ragione R."/>
            <person name="Hildebrand F."/>
            <person name="Pallen M.J."/>
        </authorList>
    </citation>
    <scope>NUCLEOTIDE SEQUENCE</scope>
    <source>
        <strain evidence="1">ChiGjej2B2-19336</strain>
    </source>
</reference>
<dbReference type="Proteomes" id="UP000698963">
    <property type="component" value="Unassembled WGS sequence"/>
</dbReference>
<organism evidence="1 2">
    <name type="scientific">Mailhella massiliensis</name>
    <dbReference type="NCBI Taxonomy" id="1903261"/>
    <lineage>
        <taxon>Bacteria</taxon>
        <taxon>Pseudomonadati</taxon>
        <taxon>Thermodesulfobacteriota</taxon>
        <taxon>Desulfovibrionia</taxon>
        <taxon>Desulfovibrionales</taxon>
        <taxon>Desulfovibrionaceae</taxon>
        <taxon>Mailhella</taxon>
    </lineage>
</organism>
<comment type="caution">
    <text evidence="1">The sequence shown here is derived from an EMBL/GenBank/DDBJ whole genome shotgun (WGS) entry which is preliminary data.</text>
</comment>
<gene>
    <name evidence="1" type="ORF">K8W16_09290</name>
</gene>
<protein>
    <submittedName>
        <fullName evidence="1">Phage major tail tube protein</fullName>
    </submittedName>
</protein>
<sequence length="178" mass="19656">MALAQTNLIPALLEDARIYKDGYVLLGVGNIELPSIEYMSETLSGFGLGGEIEVPVKGHFKSMTVKIKWNTVEPEAVQLLETTAHHLDIRGSVEKVDAGTGEFLDLPVKLVLQAAPKTNSLGTMEPAKKMDGETELEVTYLKLWINGVEQMEIDKLNFICRIQGTDLLQVMRINLGMI</sequence>
<evidence type="ECO:0000313" key="1">
    <source>
        <dbReference type="EMBL" id="HJD97824.1"/>
    </source>
</evidence>
<accession>A0A921AXC3</accession>
<dbReference type="AlphaFoldDB" id="A0A921AXC3"/>